<dbReference type="InterPro" id="IPR015943">
    <property type="entry name" value="WD40/YVTN_repeat-like_dom_sf"/>
</dbReference>
<gene>
    <name evidence="2" type="ORF">JYK00_04490</name>
</gene>
<dbReference type="SUPFAM" id="SSF50998">
    <property type="entry name" value="Quinoprotein alcohol dehydrogenase-like"/>
    <property type="match status" value="1"/>
</dbReference>
<accession>A0ABX7S859</accession>
<proteinExistence type="predicted"/>
<dbReference type="SMART" id="SM00564">
    <property type="entry name" value="PQQ"/>
    <property type="match status" value="3"/>
</dbReference>
<evidence type="ECO:0000259" key="1">
    <source>
        <dbReference type="Pfam" id="PF13360"/>
    </source>
</evidence>
<dbReference type="Gene3D" id="2.130.10.10">
    <property type="entry name" value="YVTN repeat-like/Quinoprotein amine dehydrogenase"/>
    <property type="match status" value="1"/>
</dbReference>
<organism evidence="2 3">
    <name type="scientific">Thermosipho ferrireducens</name>
    <dbReference type="NCBI Taxonomy" id="2571116"/>
    <lineage>
        <taxon>Bacteria</taxon>
        <taxon>Thermotogati</taxon>
        <taxon>Thermotogota</taxon>
        <taxon>Thermotogae</taxon>
        <taxon>Thermotogales</taxon>
        <taxon>Fervidobacteriaceae</taxon>
        <taxon>Thermosipho</taxon>
    </lineage>
</organism>
<dbReference type="InterPro" id="IPR002372">
    <property type="entry name" value="PQQ_rpt_dom"/>
</dbReference>
<dbReference type="PANTHER" id="PTHR34512:SF30">
    <property type="entry name" value="OUTER MEMBRANE PROTEIN ASSEMBLY FACTOR BAMB"/>
    <property type="match status" value="1"/>
</dbReference>
<evidence type="ECO:0000313" key="3">
    <source>
        <dbReference type="Proteomes" id="UP000671862"/>
    </source>
</evidence>
<dbReference type="Pfam" id="PF13360">
    <property type="entry name" value="PQQ_2"/>
    <property type="match status" value="1"/>
</dbReference>
<dbReference type="RefSeq" id="WP_207567488.1">
    <property type="nucleotide sequence ID" value="NZ_CP071446.1"/>
</dbReference>
<dbReference type="InterPro" id="IPR011047">
    <property type="entry name" value="Quinoprotein_ADH-like_sf"/>
</dbReference>
<dbReference type="Proteomes" id="UP000671862">
    <property type="component" value="Chromosome"/>
</dbReference>
<feature type="domain" description="Pyrrolo-quinoline quinone repeat" evidence="1">
    <location>
        <begin position="266"/>
        <end position="381"/>
    </location>
</feature>
<sequence length="557" mass="63527">MKNLKIIKLVFLILTVASIGFSQVFLLTPEGVYKSFEMIKTGNFNGMFIYDNFVYLLKNDGVVNLTTGKELYLENPEYIGSGFILSQNRLYRLKENQLDFIRILPDDLKDVFAFKDVIFGIQLGNIVAYENGKIIWSMSPETGKIEKIRLSKNYMAIFSNIDTTIFDLSDPRYPKYVQTFRKSDDYVFNGSHVLYHQKKVYFYDSEKKLIFSTTVPVDGKLLTDGENVYIGKIIITKDFNITNYPFKVLGAVVLNETHLEIPAFNELWSFSIDSDITGRPAVYNGTVYFATTNGIVFAVENGKELWRYRLPFIVTGHVTVDGNNVYVASWDDNIYSLSLSGKLLWKTKLDSDVTLGLAWDGMMLYALSDNGTLYEIKDGKVLKILKTGKWPLAGPFISLSGKIYVIDGMGYLWINDKKDRFVGKIKNVAFISENAIIPEENTFVLLDDFGNKFYIMKNILYRNDKKIFETDEELVDFVLGKKNIYILTGSGTLLILNKKEYKIINKKTFPETKFIILEGGTLFLIGKKITAVLVNDNPLNSWSSIYGNSWNSSAILF</sequence>
<keyword evidence="3" id="KW-1185">Reference proteome</keyword>
<name>A0ABX7S859_9BACT</name>
<evidence type="ECO:0000313" key="2">
    <source>
        <dbReference type="EMBL" id="QTA38771.1"/>
    </source>
</evidence>
<reference evidence="2 3" key="1">
    <citation type="submission" date="2021-03" db="EMBL/GenBank/DDBJ databases">
        <title>Thermosipho ferrireducens sp.nov., an anaerobic thermophilic iron-reducing bacterium isolated from a deep-sea hydrothermal sulfide deposits.</title>
        <authorList>
            <person name="Zeng X."/>
            <person name="Chen Y."/>
            <person name="Shao Z."/>
        </authorList>
    </citation>
    <scope>NUCLEOTIDE SEQUENCE [LARGE SCALE GENOMIC DNA]</scope>
    <source>
        <strain evidence="2 3">JL129W03</strain>
    </source>
</reference>
<dbReference type="EMBL" id="CP071446">
    <property type="protein sequence ID" value="QTA38771.1"/>
    <property type="molecule type" value="Genomic_DNA"/>
</dbReference>
<dbReference type="PANTHER" id="PTHR34512">
    <property type="entry name" value="CELL SURFACE PROTEIN"/>
    <property type="match status" value="1"/>
</dbReference>
<protein>
    <submittedName>
        <fullName evidence="2">PQQ-binding-like beta-propeller repeat protein</fullName>
    </submittedName>
</protein>
<dbReference type="InterPro" id="IPR018391">
    <property type="entry name" value="PQQ_b-propeller_rpt"/>
</dbReference>